<dbReference type="GO" id="GO:0016811">
    <property type="term" value="F:hydrolase activity, acting on carbon-nitrogen (but not peptide) bonds, in linear amides"/>
    <property type="evidence" value="ECO:0007669"/>
    <property type="project" value="TreeGrafter"/>
</dbReference>
<evidence type="ECO:0000313" key="1">
    <source>
        <dbReference type="EMBL" id="BAZ00592.1"/>
    </source>
</evidence>
<dbReference type="Gene3D" id="3.40.50.10320">
    <property type="entry name" value="LmbE-like"/>
    <property type="match status" value="1"/>
</dbReference>
<dbReference type="PANTHER" id="PTHR12993:SF11">
    <property type="entry name" value="N-ACETYLGLUCOSAMINYL-PHOSPHATIDYLINOSITOL DE-N-ACETYLASE"/>
    <property type="match status" value="1"/>
</dbReference>
<dbReference type="KEGG" id="ttq:NIES37_45870"/>
<name>A0A1Z4N4L0_9CYAN</name>
<keyword evidence="2" id="KW-1185">Reference proteome</keyword>
<proteinExistence type="predicted"/>
<dbReference type="Proteomes" id="UP000218785">
    <property type="component" value="Chromosome"/>
</dbReference>
<dbReference type="SUPFAM" id="SSF102588">
    <property type="entry name" value="LmbE-like"/>
    <property type="match status" value="1"/>
</dbReference>
<accession>A0A1Z4N4L0</accession>
<dbReference type="AlphaFoldDB" id="A0A1Z4N4L0"/>
<reference evidence="1 2" key="1">
    <citation type="submission" date="2017-06" db="EMBL/GenBank/DDBJ databases">
        <title>Genome sequencing of cyanobaciteial culture collection at National Institute for Environmental Studies (NIES).</title>
        <authorList>
            <person name="Hirose Y."/>
            <person name="Shimura Y."/>
            <person name="Fujisawa T."/>
            <person name="Nakamura Y."/>
            <person name="Kawachi M."/>
        </authorList>
    </citation>
    <scope>NUCLEOTIDE SEQUENCE [LARGE SCALE GENOMIC DNA]</scope>
    <source>
        <strain evidence="1 2">NIES-37</strain>
    </source>
</reference>
<organism evidence="1 2">
    <name type="scientific">Tolypothrix tenuis PCC 7101</name>
    <dbReference type="NCBI Taxonomy" id="231146"/>
    <lineage>
        <taxon>Bacteria</taxon>
        <taxon>Bacillati</taxon>
        <taxon>Cyanobacteriota</taxon>
        <taxon>Cyanophyceae</taxon>
        <taxon>Nostocales</taxon>
        <taxon>Tolypothrichaceae</taxon>
        <taxon>Tolypothrix</taxon>
    </lineage>
</organism>
<evidence type="ECO:0000313" key="2">
    <source>
        <dbReference type="Proteomes" id="UP000218785"/>
    </source>
</evidence>
<dbReference type="Pfam" id="PF02585">
    <property type="entry name" value="PIG-L"/>
    <property type="match status" value="1"/>
</dbReference>
<protein>
    <submittedName>
        <fullName evidence="1">LmbE-like protein</fullName>
    </submittedName>
</protein>
<dbReference type="InterPro" id="IPR024078">
    <property type="entry name" value="LmbE-like_dom_sf"/>
</dbReference>
<dbReference type="EMBL" id="AP018248">
    <property type="protein sequence ID" value="BAZ00592.1"/>
    <property type="molecule type" value="Genomic_DNA"/>
</dbReference>
<gene>
    <name evidence="1" type="ORF">NIES37_45870</name>
</gene>
<sequence length="222" mass="24441">MKNNVLVIAPHADDEVLGCGGTIARHIDQGDEVHAVIVTCGDPDIYPAEVQLRLRQELKASHEILGISSVSFLDFLAPKLDIYPGYKLADAIGTAIRLLQPNIIYLPHRGDIHADHRLVYQATLVASRPINGCSVREIFCYETLSETEWAPPSGDEAFIPTVFVDITNYLEQKLKAMTCYQSQIKEPPHPRSLDAIAALAKLRGATVSLGAAEAFMLVRQIR</sequence>
<dbReference type="PANTHER" id="PTHR12993">
    <property type="entry name" value="N-ACETYLGLUCOSAMINYL-PHOSPHATIDYLINOSITOL DE-N-ACETYLASE-RELATED"/>
    <property type="match status" value="1"/>
</dbReference>
<dbReference type="InterPro" id="IPR003737">
    <property type="entry name" value="GlcNAc_PI_deacetylase-related"/>
</dbReference>
<dbReference type="RefSeq" id="WP_096579590.1">
    <property type="nucleotide sequence ID" value="NZ_CAWNJS010000001.1"/>
</dbReference>